<dbReference type="PROSITE" id="PS51257">
    <property type="entry name" value="PROKAR_LIPOPROTEIN"/>
    <property type="match status" value="1"/>
</dbReference>
<evidence type="ECO:0000313" key="6">
    <source>
        <dbReference type="Proteomes" id="UP000318331"/>
    </source>
</evidence>
<dbReference type="SMART" id="SM00079">
    <property type="entry name" value="PBPe"/>
    <property type="match status" value="1"/>
</dbReference>
<feature type="signal peptide" evidence="2">
    <location>
        <begin position="1"/>
        <end position="19"/>
    </location>
</feature>
<comment type="caution">
    <text evidence="5">The sequence shown here is derived from an EMBL/GenBank/DDBJ whole genome shotgun (WGS) entry which is preliminary data.</text>
</comment>
<dbReference type="PANTHER" id="PTHR35936:SF17">
    <property type="entry name" value="ARGININE-BINDING EXTRACELLULAR PROTEIN ARTP"/>
    <property type="match status" value="1"/>
</dbReference>
<feature type="chain" id="PRO_5021898929" evidence="2">
    <location>
        <begin position="20"/>
        <end position="256"/>
    </location>
</feature>
<evidence type="ECO:0000256" key="2">
    <source>
        <dbReference type="SAM" id="SignalP"/>
    </source>
</evidence>
<feature type="domain" description="Ionotropic glutamate receptor C-terminal" evidence="4">
    <location>
        <begin position="42"/>
        <end position="256"/>
    </location>
</feature>
<proteinExistence type="predicted"/>
<dbReference type="Pfam" id="PF00497">
    <property type="entry name" value="SBP_bac_3"/>
    <property type="match status" value="1"/>
</dbReference>
<keyword evidence="1 2" id="KW-0732">Signal</keyword>
<dbReference type="PANTHER" id="PTHR35936">
    <property type="entry name" value="MEMBRANE-BOUND LYTIC MUREIN TRANSGLYCOSYLASE F"/>
    <property type="match status" value="1"/>
</dbReference>
<protein>
    <submittedName>
        <fullName evidence="5">Amino acid ABC transporter substrate-binding protein (PAAT family)</fullName>
    </submittedName>
</protein>
<evidence type="ECO:0000256" key="1">
    <source>
        <dbReference type="ARBA" id="ARBA00022729"/>
    </source>
</evidence>
<dbReference type="Gene3D" id="3.40.190.10">
    <property type="entry name" value="Periplasmic binding protein-like II"/>
    <property type="match status" value="2"/>
</dbReference>
<dbReference type="GO" id="GO:0016020">
    <property type="term" value="C:membrane"/>
    <property type="evidence" value="ECO:0007669"/>
    <property type="project" value="InterPro"/>
</dbReference>
<feature type="domain" description="Solute-binding protein family 3/N-terminal" evidence="3">
    <location>
        <begin position="42"/>
        <end position="255"/>
    </location>
</feature>
<dbReference type="EMBL" id="VFPN01000001">
    <property type="protein sequence ID" value="TQM65442.1"/>
    <property type="molecule type" value="Genomic_DNA"/>
</dbReference>
<dbReference type="GO" id="GO:0015276">
    <property type="term" value="F:ligand-gated monoatomic ion channel activity"/>
    <property type="evidence" value="ECO:0007669"/>
    <property type="project" value="InterPro"/>
</dbReference>
<dbReference type="InterPro" id="IPR001638">
    <property type="entry name" value="Solute-binding_3/MltF_N"/>
</dbReference>
<dbReference type="SMART" id="SM00062">
    <property type="entry name" value="PBPb"/>
    <property type="match status" value="1"/>
</dbReference>
<dbReference type="InterPro" id="IPR001320">
    <property type="entry name" value="Iontro_rcpt_C"/>
</dbReference>
<gene>
    <name evidence="5" type="ORF">FB466_0244</name>
</gene>
<dbReference type="SUPFAM" id="SSF53850">
    <property type="entry name" value="Periplasmic binding protein-like II"/>
    <property type="match status" value="1"/>
</dbReference>
<evidence type="ECO:0000259" key="3">
    <source>
        <dbReference type="SMART" id="SM00062"/>
    </source>
</evidence>
<evidence type="ECO:0000259" key="4">
    <source>
        <dbReference type="SMART" id="SM00079"/>
    </source>
</evidence>
<evidence type="ECO:0000313" key="5">
    <source>
        <dbReference type="EMBL" id="TQM65442.1"/>
    </source>
</evidence>
<accession>A0A543I4C3</accession>
<organism evidence="5 6">
    <name type="scientific">Klugiella xanthotipulae</name>
    <dbReference type="NCBI Taxonomy" id="244735"/>
    <lineage>
        <taxon>Bacteria</taxon>
        <taxon>Bacillati</taxon>
        <taxon>Actinomycetota</taxon>
        <taxon>Actinomycetes</taxon>
        <taxon>Micrococcales</taxon>
        <taxon>Microbacteriaceae</taxon>
        <taxon>Klugiella</taxon>
    </lineage>
</organism>
<dbReference type="RefSeq" id="WP_246054487.1">
    <property type="nucleotide sequence ID" value="NZ_BAAAYS010000013.1"/>
</dbReference>
<sequence length="256" mass="26812">MSRVISAVRTLAVVGTVSALTLTGCSGNGDSVSAGPLITEGTLKVCSDPSYPPFESTKDGEFVGFDIDLADLIATDLSAEVEIVSTAFEGIQSGLALDTKQCDVAISGMSINETRAKKFDFSESYFDDSLALLVTKDSGITSLKTLGDAVVGVQQGTTGETFANDEGLKPRQFEDSALAIQALNNGDVQAVINNIATVEVAAKNNTSLVVADTFATEKLGVGVRAGNTELLDSVNATIARIYEDGTHKSLVEKWMQ</sequence>
<keyword evidence="6" id="KW-1185">Reference proteome</keyword>
<dbReference type="AlphaFoldDB" id="A0A543I4C3"/>
<dbReference type="Proteomes" id="UP000318331">
    <property type="component" value="Unassembled WGS sequence"/>
</dbReference>
<name>A0A543I4C3_9MICO</name>
<reference evidence="5 6" key="1">
    <citation type="submission" date="2019-06" db="EMBL/GenBank/DDBJ databases">
        <title>Sequencing the genomes of 1000 actinobacteria strains.</title>
        <authorList>
            <person name="Klenk H.-P."/>
        </authorList>
    </citation>
    <scope>NUCLEOTIDE SEQUENCE [LARGE SCALE GENOMIC DNA]</scope>
    <source>
        <strain evidence="5 6">DSM 18031</strain>
    </source>
</reference>